<feature type="domain" description="Polynucleotide kinase PNKP phosphatase" evidence="2">
    <location>
        <begin position="246"/>
        <end position="381"/>
    </location>
</feature>
<gene>
    <name evidence="3" type="ORF">ACFOY2_46230</name>
</gene>
<dbReference type="Proteomes" id="UP001595851">
    <property type="component" value="Unassembled WGS sequence"/>
</dbReference>
<evidence type="ECO:0000313" key="3">
    <source>
        <dbReference type="EMBL" id="MFC4014692.1"/>
    </source>
</evidence>
<organism evidence="3 4">
    <name type="scientific">Nonomuraea purpurea</name>
    <dbReference type="NCBI Taxonomy" id="1849276"/>
    <lineage>
        <taxon>Bacteria</taxon>
        <taxon>Bacillati</taxon>
        <taxon>Actinomycetota</taxon>
        <taxon>Actinomycetes</taxon>
        <taxon>Streptosporangiales</taxon>
        <taxon>Streptosporangiaceae</taxon>
        <taxon>Nonomuraea</taxon>
    </lineage>
</organism>
<evidence type="ECO:0000259" key="2">
    <source>
        <dbReference type="Pfam" id="PF25109"/>
    </source>
</evidence>
<dbReference type="InterPro" id="IPR056782">
    <property type="entry name" value="HAD_PNKP"/>
</dbReference>
<dbReference type="InterPro" id="IPR036412">
    <property type="entry name" value="HAD-like_sf"/>
</dbReference>
<proteinExistence type="predicted"/>
<feature type="coiled-coil region" evidence="1">
    <location>
        <begin position="53"/>
        <end position="80"/>
    </location>
</feature>
<dbReference type="Pfam" id="PF25109">
    <property type="entry name" value="HAD_PNKP"/>
    <property type="match status" value="1"/>
</dbReference>
<dbReference type="InterPro" id="IPR023214">
    <property type="entry name" value="HAD_sf"/>
</dbReference>
<evidence type="ECO:0000256" key="1">
    <source>
        <dbReference type="SAM" id="Coils"/>
    </source>
</evidence>
<feature type="coiled-coil region" evidence="1">
    <location>
        <begin position="132"/>
        <end position="173"/>
    </location>
</feature>
<name>A0ABV8GPQ2_9ACTN</name>
<keyword evidence="1" id="KW-0175">Coiled coil</keyword>
<comment type="caution">
    <text evidence="3">The sequence shown here is derived from an EMBL/GenBank/DDBJ whole genome shotgun (WGS) entry which is preliminary data.</text>
</comment>
<evidence type="ECO:0000313" key="4">
    <source>
        <dbReference type="Proteomes" id="UP001595851"/>
    </source>
</evidence>
<dbReference type="RefSeq" id="WP_379534527.1">
    <property type="nucleotide sequence ID" value="NZ_JBHSBI010000036.1"/>
</dbReference>
<keyword evidence="4" id="KW-1185">Reference proteome</keyword>
<protein>
    <recommendedName>
        <fullName evidence="2">Polynucleotide kinase PNKP phosphatase domain-containing protein</fullName>
    </recommendedName>
</protein>
<dbReference type="SUPFAM" id="SSF56784">
    <property type="entry name" value="HAD-like"/>
    <property type="match status" value="1"/>
</dbReference>
<dbReference type="Gene3D" id="3.40.50.1000">
    <property type="entry name" value="HAD superfamily/HAD-like"/>
    <property type="match status" value="1"/>
</dbReference>
<accession>A0ABV8GPQ2</accession>
<dbReference type="EMBL" id="JBHSBI010000036">
    <property type="protein sequence ID" value="MFC4014692.1"/>
    <property type="molecule type" value="Genomic_DNA"/>
</dbReference>
<reference evidence="4" key="1">
    <citation type="journal article" date="2019" name="Int. J. Syst. Evol. Microbiol.">
        <title>The Global Catalogue of Microorganisms (GCM) 10K type strain sequencing project: providing services to taxonomists for standard genome sequencing and annotation.</title>
        <authorList>
            <consortium name="The Broad Institute Genomics Platform"/>
            <consortium name="The Broad Institute Genome Sequencing Center for Infectious Disease"/>
            <person name="Wu L."/>
            <person name="Ma J."/>
        </authorList>
    </citation>
    <scope>NUCLEOTIDE SEQUENCE [LARGE SCALE GENOMIC DNA]</scope>
    <source>
        <strain evidence="4">TBRC 1276</strain>
    </source>
</reference>
<sequence length="381" mass="42778">MSNTTEQAETIDPGRHDLELIRAVGEKLNEHWPYLLNDGVQYRVAVDALDGAGDERDRRAEQAETERDQLRDRLDDALVKREAYSHAMHELFGGIAAARNALAMMRKGKTVDWDLLERQLVGKVTYADERLGSRLAREASELRQRAAEAEQEAAELRAKLGAAEREAARAHQLAEVVHTSYGLLNAAHLDLRARVTEAIDLIHEYDGPEAPFEHHPKWAHVRHTLITPKAAAVPEQAPGDEDAGLPVAALVDVDGTLAEKGDRDPYDWARVGEDTPNWPVIETVRALHHRGYRIVVMSGRSDECRAATAAWLNAHLGVPWEALHMRATGDYRQDAEVKTELYETRVRGRYDVRVVLDDRRQVVDAWRALDLTVFQVAPGDF</sequence>